<dbReference type="AlphaFoldDB" id="A0A0E9RPM6"/>
<dbReference type="EMBL" id="GBXM01077451">
    <property type="protein sequence ID" value="JAH31126.1"/>
    <property type="molecule type" value="Transcribed_RNA"/>
</dbReference>
<name>A0A0E9RPM6_ANGAN</name>
<organism evidence="1">
    <name type="scientific">Anguilla anguilla</name>
    <name type="common">European freshwater eel</name>
    <name type="synonym">Muraena anguilla</name>
    <dbReference type="NCBI Taxonomy" id="7936"/>
    <lineage>
        <taxon>Eukaryota</taxon>
        <taxon>Metazoa</taxon>
        <taxon>Chordata</taxon>
        <taxon>Craniata</taxon>
        <taxon>Vertebrata</taxon>
        <taxon>Euteleostomi</taxon>
        <taxon>Actinopterygii</taxon>
        <taxon>Neopterygii</taxon>
        <taxon>Teleostei</taxon>
        <taxon>Anguilliformes</taxon>
        <taxon>Anguillidae</taxon>
        <taxon>Anguilla</taxon>
    </lineage>
</organism>
<evidence type="ECO:0000313" key="1">
    <source>
        <dbReference type="EMBL" id="JAH31126.1"/>
    </source>
</evidence>
<proteinExistence type="predicted"/>
<protein>
    <submittedName>
        <fullName evidence="1">Uncharacterized protein</fullName>
    </submittedName>
</protein>
<reference evidence="1" key="2">
    <citation type="journal article" date="2015" name="Fish Shellfish Immunol.">
        <title>Early steps in the European eel (Anguilla anguilla)-Vibrio vulnificus interaction in the gills: Role of the RtxA13 toxin.</title>
        <authorList>
            <person name="Callol A."/>
            <person name="Pajuelo D."/>
            <person name="Ebbesson L."/>
            <person name="Teles M."/>
            <person name="MacKenzie S."/>
            <person name="Amaro C."/>
        </authorList>
    </citation>
    <scope>NUCLEOTIDE SEQUENCE</scope>
</reference>
<reference evidence="1" key="1">
    <citation type="submission" date="2014-11" db="EMBL/GenBank/DDBJ databases">
        <authorList>
            <person name="Amaro Gonzalez C."/>
        </authorList>
    </citation>
    <scope>NUCLEOTIDE SEQUENCE</scope>
</reference>
<accession>A0A0E9RPM6</accession>
<sequence length="72" mass="7950">MLSLSLVLHKLRCSLPILQQHSNQSSNQTNVYLSGNSKSTAGSHVVKCPGLIRHLIYNIWVPHSKVGQEVVC</sequence>